<dbReference type="PROSITE" id="PS50943">
    <property type="entry name" value="HTH_CROC1"/>
    <property type="match status" value="1"/>
</dbReference>
<reference evidence="3 4" key="1">
    <citation type="submission" date="2019-03" db="EMBL/GenBank/DDBJ databases">
        <title>Genomic Encyclopedia of Type Strains, Phase IV (KMG-IV): sequencing the most valuable type-strain genomes for metagenomic binning, comparative biology and taxonomic classification.</title>
        <authorList>
            <person name="Goeker M."/>
        </authorList>
    </citation>
    <scope>NUCLEOTIDE SEQUENCE [LARGE SCALE GENOMIC DNA]</scope>
    <source>
        <strain evidence="3 4">DSM 14836</strain>
    </source>
</reference>
<dbReference type="Gene3D" id="1.10.260.40">
    <property type="entry name" value="lambda repressor-like DNA-binding domains"/>
    <property type="match status" value="1"/>
</dbReference>
<dbReference type="InterPro" id="IPR001387">
    <property type="entry name" value="Cro/C1-type_HTH"/>
</dbReference>
<dbReference type="EMBL" id="SLXM01000001">
    <property type="protein sequence ID" value="TCP27968.1"/>
    <property type="molecule type" value="Genomic_DNA"/>
</dbReference>
<evidence type="ECO:0000313" key="3">
    <source>
        <dbReference type="EMBL" id="TCP27968.1"/>
    </source>
</evidence>
<proteinExistence type="predicted"/>
<dbReference type="Pfam" id="PF01381">
    <property type="entry name" value="HTH_3"/>
    <property type="match status" value="1"/>
</dbReference>
<evidence type="ECO:0000256" key="1">
    <source>
        <dbReference type="ARBA" id="ARBA00023125"/>
    </source>
</evidence>
<dbReference type="CDD" id="cd00093">
    <property type="entry name" value="HTH_XRE"/>
    <property type="match status" value="1"/>
</dbReference>
<dbReference type="RefSeq" id="WP_132791431.1">
    <property type="nucleotide sequence ID" value="NZ_SLXM01000001.1"/>
</dbReference>
<keyword evidence="1" id="KW-0238">DNA-binding</keyword>
<dbReference type="AlphaFoldDB" id="A0A4R2P1M4"/>
<protein>
    <submittedName>
        <fullName evidence="3">Helix-turn-helix protein</fullName>
    </submittedName>
</protein>
<evidence type="ECO:0000259" key="2">
    <source>
        <dbReference type="PROSITE" id="PS50943"/>
    </source>
</evidence>
<dbReference type="GO" id="GO:0003677">
    <property type="term" value="F:DNA binding"/>
    <property type="evidence" value="ECO:0007669"/>
    <property type="project" value="UniProtKB-KW"/>
</dbReference>
<dbReference type="PANTHER" id="PTHR46558">
    <property type="entry name" value="TRACRIPTIONAL REGULATORY PROTEIN-RELATED-RELATED"/>
    <property type="match status" value="1"/>
</dbReference>
<evidence type="ECO:0000313" key="4">
    <source>
        <dbReference type="Proteomes" id="UP000294564"/>
    </source>
</evidence>
<dbReference type="PANTHER" id="PTHR46558:SF11">
    <property type="entry name" value="HTH-TYPE TRANSCRIPTIONAL REGULATOR XRE"/>
    <property type="match status" value="1"/>
</dbReference>
<sequence length="125" mass="14294">MVTSQQLLNLYDMSFGKRIKEVRTSKKISQEELSTKVGIHANHLSRYERDVTLPSIEIASKIAKALEVSIDLLVFGKQDIEDNLQDNELINLFKTVQSFDDDNKKTVKDLISAFILKQELKQKLA</sequence>
<dbReference type="NCBIfam" id="NF041951">
    <property type="entry name" value="phage_RstR"/>
    <property type="match status" value="1"/>
</dbReference>
<keyword evidence="4" id="KW-1185">Reference proteome</keyword>
<dbReference type="SUPFAM" id="SSF47413">
    <property type="entry name" value="lambda repressor-like DNA-binding domains"/>
    <property type="match status" value="1"/>
</dbReference>
<dbReference type="SMART" id="SM00530">
    <property type="entry name" value="HTH_XRE"/>
    <property type="match status" value="1"/>
</dbReference>
<accession>A0A4R2P1M4</accession>
<dbReference type="OrthoDB" id="881869at2"/>
<dbReference type="InterPro" id="IPR010982">
    <property type="entry name" value="Lambda_DNA-bd_dom_sf"/>
</dbReference>
<organism evidence="3 4">
    <name type="scientific">Tenacibaculum skagerrakense</name>
    <dbReference type="NCBI Taxonomy" id="186571"/>
    <lineage>
        <taxon>Bacteria</taxon>
        <taxon>Pseudomonadati</taxon>
        <taxon>Bacteroidota</taxon>
        <taxon>Flavobacteriia</taxon>
        <taxon>Flavobacteriales</taxon>
        <taxon>Flavobacteriaceae</taxon>
        <taxon>Tenacibaculum</taxon>
    </lineage>
</organism>
<comment type="caution">
    <text evidence="3">The sequence shown here is derived from an EMBL/GenBank/DDBJ whole genome shotgun (WGS) entry which is preliminary data.</text>
</comment>
<dbReference type="Proteomes" id="UP000294564">
    <property type="component" value="Unassembled WGS sequence"/>
</dbReference>
<dbReference type="InterPro" id="IPR049639">
    <property type="entry name" value="RstR"/>
</dbReference>
<gene>
    <name evidence="3" type="ORF">EV195_101127</name>
</gene>
<name>A0A4R2P1M4_9FLAO</name>
<feature type="domain" description="HTH cro/C1-type" evidence="2">
    <location>
        <begin position="19"/>
        <end position="73"/>
    </location>
</feature>